<evidence type="ECO:0000313" key="2">
    <source>
        <dbReference type="EMBL" id="UYV65075.1"/>
    </source>
</evidence>
<reference evidence="2 3" key="1">
    <citation type="submission" date="2022-01" db="EMBL/GenBank/DDBJ databases">
        <title>A chromosomal length assembly of Cordylochernes scorpioides.</title>
        <authorList>
            <person name="Zeh D."/>
            <person name="Zeh J."/>
        </authorList>
    </citation>
    <scope>NUCLEOTIDE SEQUENCE [LARGE SCALE GENOMIC DNA]</scope>
    <source>
        <strain evidence="2">IN4F17</strain>
        <tissue evidence="2">Whole Body</tissue>
    </source>
</reference>
<evidence type="ECO:0000256" key="1">
    <source>
        <dbReference type="SAM" id="MobiDB-lite"/>
    </source>
</evidence>
<protein>
    <submittedName>
        <fullName evidence="2">Uncharacterized protein</fullName>
    </submittedName>
</protein>
<gene>
    <name evidence="2" type="ORF">LAZ67_3003050</name>
</gene>
<dbReference type="Proteomes" id="UP001235939">
    <property type="component" value="Chromosome 03"/>
</dbReference>
<feature type="region of interest" description="Disordered" evidence="1">
    <location>
        <begin position="84"/>
        <end position="122"/>
    </location>
</feature>
<sequence>MPGQILFGLSRKKLDKITLNGLPFLIEDSDVIKSLRPFCQYKNLGSQLAASSSQATVPPATTSFTPAPPATEVSAICDPVAVVSDPTPATGAEHETSSEKEEIVENKTTLSDEESLPGAKTRKQKQLAAVLRKTSSKLFEEAKNVRLNKEDVLRAIISPIFLTKYLKELDNVENSGLHLLGSKLVDKVTIDN</sequence>
<evidence type="ECO:0000313" key="3">
    <source>
        <dbReference type="Proteomes" id="UP001235939"/>
    </source>
</evidence>
<keyword evidence="3" id="KW-1185">Reference proteome</keyword>
<organism evidence="2 3">
    <name type="scientific">Cordylochernes scorpioides</name>
    <dbReference type="NCBI Taxonomy" id="51811"/>
    <lineage>
        <taxon>Eukaryota</taxon>
        <taxon>Metazoa</taxon>
        <taxon>Ecdysozoa</taxon>
        <taxon>Arthropoda</taxon>
        <taxon>Chelicerata</taxon>
        <taxon>Arachnida</taxon>
        <taxon>Pseudoscorpiones</taxon>
        <taxon>Cheliferoidea</taxon>
        <taxon>Chernetidae</taxon>
        <taxon>Cordylochernes</taxon>
    </lineage>
</organism>
<feature type="compositionally biased region" description="Basic and acidic residues" evidence="1">
    <location>
        <begin position="92"/>
        <end position="105"/>
    </location>
</feature>
<accession>A0ABY6KBK6</accession>
<name>A0ABY6KBK6_9ARAC</name>
<proteinExistence type="predicted"/>
<dbReference type="EMBL" id="CP092865">
    <property type="protein sequence ID" value="UYV65075.1"/>
    <property type="molecule type" value="Genomic_DNA"/>
</dbReference>